<dbReference type="InterPro" id="IPR014721">
    <property type="entry name" value="Ribsml_uS5_D2-typ_fold_subgr"/>
</dbReference>
<dbReference type="GO" id="GO:0004526">
    <property type="term" value="F:ribonuclease P activity"/>
    <property type="evidence" value="ECO:0007669"/>
    <property type="project" value="InterPro"/>
</dbReference>
<keyword evidence="4" id="KW-0378">Hydrolase</keyword>
<evidence type="ECO:0000256" key="4">
    <source>
        <dbReference type="ARBA" id="ARBA00022801"/>
    </source>
</evidence>
<dbReference type="GO" id="GO:0030677">
    <property type="term" value="C:ribonuclease P complex"/>
    <property type="evidence" value="ECO:0007669"/>
    <property type="project" value="TreeGrafter"/>
</dbReference>
<protein>
    <submittedName>
        <fullName evidence="7">Unannotated protein</fullName>
    </submittedName>
</protein>
<dbReference type="EMBL" id="CAFBOC010000001">
    <property type="protein sequence ID" value="CAB4967786.1"/>
    <property type="molecule type" value="Genomic_DNA"/>
</dbReference>
<dbReference type="EMBL" id="CAESAE010000003">
    <property type="protein sequence ID" value="CAB4336664.1"/>
    <property type="molecule type" value="Genomic_DNA"/>
</dbReference>
<keyword evidence="3" id="KW-0255">Endonuclease</keyword>
<evidence type="ECO:0000256" key="1">
    <source>
        <dbReference type="ARBA" id="ARBA00022694"/>
    </source>
</evidence>
<evidence type="ECO:0000313" key="7">
    <source>
        <dbReference type="EMBL" id="CAB4827424.1"/>
    </source>
</evidence>
<dbReference type="EMBL" id="CAFABH010000010">
    <property type="protein sequence ID" value="CAB4827424.1"/>
    <property type="molecule type" value="Genomic_DNA"/>
</dbReference>
<evidence type="ECO:0000313" key="8">
    <source>
        <dbReference type="EMBL" id="CAB4877398.1"/>
    </source>
</evidence>
<dbReference type="InterPro" id="IPR000100">
    <property type="entry name" value="RNase_P"/>
</dbReference>
<evidence type="ECO:0000256" key="3">
    <source>
        <dbReference type="ARBA" id="ARBA00022759"/>
    </source>
</evidence>
<reference evidence="7" key="1">
    <citation type="submission" date="2020-05" db="EMBL/GenBank/DDBJ databases">
        <authorList>
            <person name="Chiriac C."/>
            <person name="Salcher M."/>
            <person name="Ghai R."/>
            <person name="Kavagutti S V."/>
        </authorList>
    </citation>
    <scope>NUCLEOTIDE SEQUENCE</scope>
</reference>
<evidence type="ECO:0000313" key="9">
    <source>
        <dbReference type="EMBL" id="CAB4967786.1"/>
    </source>
</evidence>
<dbReference type="SUPFAM" id="SSF54211">
    <property type="entry name" value="Ribosomal protein S5 domain 2-like"/>
    <property type="match status" value="1"/>
</dbReference>
<dbReference type="NCBIfam" id="TIGR00188">
    <property type="entry name" value="rnpA"/>
    <property type="match status" value="1"/>
</dbReference>
<gene>
    <name evidence="7" type="ORF">UFOPK3174_00742</name>
    <name evidence="8" type="ORF">UFOPK3328_01441</name>
    <name evidence="9" type="ORF">UFOPK3913_00009</name>
    <name evidence="6" type="ORF">UFOPK4107_00656</name>
</gene>
<evidence type="ECO:0000313" key="6">
    <source>
        <dbReference type="EMBL" id="CAB4336664.1"/>
    </source>
</evidence>
<dbReference type="PANTHER" id="PTHR33992:SF1">
    <property type="entry name" value="RIBONUCLEASE P PROTEIN COMPONENT"/>
    <property type="match status" value="1"/>
</dbReference>
<evidence type="ECO:0000256" key="2">
    <source>
        <dbReference type="ARBA" id="ARBA00022722"/>
    </source>
</evidence>
<dbReference type="PANTHER" id="PTHR33992">
    <property type="entry name" value="RIBONUCLEASE P PROTEIN COMPONENT"/>
    <property type="match status" value="1"/>
</dbReference>
<accession>A0A6J7A3Y8</accession>
<dbReference type="Pfam" id="PF00825">
    <property type="entry name" value="Ribonuclease_P"/>
    <property type="match status" value="1"/>
</dbReference>
<dbReference type="HAMAP" id="MF_00227">
    <property type="entry name" value="RNase_P"/>
    <property type="match status" value="1"/>
</dbReference>
<dbReference type="InterPro" id="IPR020568">
    <property type="entry name" value="Ribosomal_Su5_D2-typ_SF"/>
</dbReference>
<sequence length="114" mass="12567">MLPRSARLTSPDDFARTTKTGFRVTVSSLVGYLHLTHTQTPALCGLIISKNVGGSVVRHRIARQLRHNLRAHLELLPQGSRLVIRALPSALTSNLSNEIELLIPKLLIKSSVQK</sequence>
<dbReference type="AlphaFoldDB" id="A0A6J7A3Y8"/>
<proteinExistence type="inferred from homology"/>
<dbReference type="GO" id="GO:0042781">
    <property type="term" value="F:3'-tRNA processing endoribonuclease activity"/>
    <property type="evidence" value="ECO:0007669"/>
    <property type="project" value="TreeGrafter"/>
</dbReference>
<evidence type="ECO:0000256" key="5">
    <source>
        <dbReference type="ARBA" id="ARBA00022884"/>
    </source>
</evidence>
<keyword evidence="5" id="KW-0694">RNA-binding</keyword>
<dbReference type="Gene3D" id="3.30.230.10">
    <property type="match status" value="1"/>
</dbReference>
<dbReference type="EMBL" id="CAFBLD010000011">
    <property type="protein sequence ID" value="CAB4877398.1"/>
    <property type="molecule type" value="Genomic_DNA"/>
</dbReference>
<organism evidence="7">
    <name type="scientific">freshwater metagenome</name>
    <dbReference type="NCBI Taxonomy" id="449393"/>
    <lineage>
        <taxon>unclassified sequences</taxon>
        <taxon>metagenomes</taxon>
        <taxon>ecological metagenomes</taxon>
    </lineage>
</organism>
<keyword evidence="1" id="KW-0819">tRNA processing</keyword>
<keyword evidence="2" id="KW-0540">Nuclease</keyword>
<dbReference type="GO" id="GO:0000049">
    <property type="term" value="F:tRNA binding"/>
    <property type="evidence" value="ECO:0007669"/>
    <property type="project" value="InterPro"/>
</dbReference>
<name>A0A6J7A3Y8_9ZZZZ</name>